<dbReference type="EMBL" id="KT809333">
    <property type="protein sequence ID" value="ALO20785.1"/>
    <property type="molecule type" value="Genomic_DNA"/>
</dbReference>
<dbReference type="Gene3D" id="1.10.287.3510">
    <property type="match status" value="1"/>
</dbReference>
<evidence type="ECO:0000256" key="9">
    <source>
        <dbReference type="ARBA" id="ARBA00023136"/>
    </source>
</evidence>
<keyword evidence="5 11" id="KW-0812">Transmembrane</keyword>
<accession>A0A0S2IB35</accession>
<evidence type="ECO:0000256" key="4">
    <source>
        <dbReference type="ARBA" id="ARBA00022448"/>
    </source>
</evidence>
<dbReference type="InterPro" id="IPR039428">
    <property type="entry name" value="NUOK/Mnh_C1-like"/>
</dbReference>
<dbReference type="PANTHER" id="PTHR11434">
    <property type="entry name" value="NADH-UBIQUINONE OXIDOREDUCTASE SUBUNIT ND4L"/>
    <property type="match status" value="1"/>
</dbReference>
<dbReference type="NCBIfam" id="NF004320">
    <property type="entry name" value="PRK05715.1-2"/>
    <property type="match status" value="1"/>
</dbReference>
<dbReference type="Pfam" id="PF00420">
    <property type="entry name" value="Oxidored_q2"/>
    <property type="match status" value="1"/>
</dbReference>
<evidence type="ECO:0000313" key="12">
    <source>
        <dbReference type="EMBL" id="ALO20785.1"/>
    </source>
</evidence>
<reference evidence="12" key="1">
    <citation type="journal article" date="2015" name="PeerJ">
        <title>Phylogenetic analysis of higher-level relationships within Hydroidolina (Cnidaria: Hydrozoa) using mitochondrial genome data and insight into their mitochondrial transcription.</title>
        <authorList>
            <person name="Kayal E."/>
            <person name="Bentlage B."/>
            <person name="Cartwright P."/>
            <person name="Yanagihara A.A."/>
            <person name="Lindsay D.J."/>
            <person name="Hopcroft R.R."/>
            <person name="Collins A.G."/>
        </authorList>
    </citation>
    <scope>NUCLEOTIDE SEQUENCE</scope>
</reference>
<keyword evidence="12" id="KW-0496">Mitochondrion</keyword>
<evidence type="ECO:0000256" key="7">
    <source>
        <dbReference type="ARBA" id="ARBA00022989"/>
    </source>
</evidence>
<keyword evidence="7 11" id="KW-1133">Transmembrane helix</keyword>
<dbReference type="GO" id="GO:0016651">
    <property type="term" value="F:oxidoreductase activity, acting on NAD(P)H"/>
    <property type="evidence" value="ECO:0007669"/>
    <property type="project" value="InterPro"/>
</dbReference>
<keyword evidence="4" id="KW-0813">Transport</keyword>
<dbReference type="GO" id="GO:0030964">
    <property type="term" value="C:NADH dehydrogenase complex"/>
    <property type="evidence" value="ECO:0007669"/>
    <property type="project" value="TreeGrafter"/>
</dbReference>
<feature type="transmembrane region" description="Helical" evidence="11">
    <location>
        <begin position="60"/>
        <end position="82"/>
    </location>
</feature>
<dbReference type="HAMAP" id="MF_01456">
    <property type="entry name" value="NDH1_NuoK"/>
    <property type="match status" value="1"/>
</dbReference>
<dbReference type="InterPro" id="IPR001133">
    <property type="entry name" value="NADH_UbQ_OxRdtase_chain4L/K"/>
</dbReference>
<feature type="transmembrane region" description="Helical" evidence="11">
    <location>
        <begin position="6"/>
        <end position="21"/>
    </location>
</feature>
<evidence type="ECO:0000256" key="3">
    <source>
        <dbReference type="ARBA" id="ARBA00016612"/>
    </source>
</evidence>
<evidence type="ECO:0000256" key="1">
    <source>
        <dbReference type="ARBA" id="ARBA00004141"/>
    </source>
</evidence>
<evidence type="ECO:0000256" key="10">
    <source>
        <dbReference type="ARBA" id="ARBA00031586"/>
    </source>
</evidence>
<evidence type="ECO:0000256" key="5">
    <source>
        <dbReference type="ARBA" id="ARBA00022692"/>
    </source>
</evidence>
<protein>
    <recommendedName>
        <fullName evidence="3">NADH-ubiquinone oxidoreductase chain 4L</fullName>
    </recommendedName>
    <alternativeName>
        <fullName evidence="10">NADH dehydrogenase subunit 4L</fullName>
    </alternativeName>
</protein>
<dbReference type="GO" id="GO:0042773">
    <property type="term" value="P:ATP synthesis coupled electron transport"/>
    <property type="evidence" value="ECO:0007669"/>
    <property type="project" value="InterPro"/>
</dbReference>
<dbReference type="AlphaFoldDB" id="A0A0S2IB35"/>
<evidence type="ECO:0000256" key="2">
    <source>
        <dbReference type="ARBA" id="ARBA00010519"/>
    </source>
</evidence>
<evidence type="ECO:0000256" key="11">
    <source>
        <dbReference type="SAM" id="Phobius"/>
    </source>
</evidence>
<name>A0A0S2IB35_9CNID</name>
<dbReference type="PANTHER" id="PTHR11434:SF16">
    <property type="entry name" value="NADH-UBIQUINONE OXIDOREDUCTASE CHAIN 4L"/>
    <property type="match status" value="1"/>
</dbReference>
<gene>
    <name evidence="12" type="primary">nad4L</name>
</gene>
<keyword evidence="8" id="KW-0520">NAD</keyword>
<comment type="subcellular location">
    <subcellularLocation>
        <location evidence="1">Membrane</location>
        <topology evidence="1">Multi-pass membrane protein</topology>
    </subcellularLocation>
</comment>
<proteinExistence type="inferred from homology"/>
<comment type="similarity">
    <text evidence="2">Belongs to the complex I subunit 4L family.</text>
</comment>
<sequence length="98" mass="10869">MFDLTFVPLIIFFLSLLGIILNRTNIILLLICIEIMLLSMTLNFLIYGLLLSSISTQIGAIYIITVAAVESAIGLSIMIAFYKIKGSISIRFLNLLRG</sequence>
<geneLocation type="mitochondrion" evidence="12"/>
<keyword evidence="9 11" id="KW-0472">Membrane</keyword>
<feature type="transmembrane region" description="Helical" evidence="11">
    <location>
        <begin position="28"/>
        <end position="54"/>
    </location>
</feature>
<organism evidence="12">
    <name type="scientific">Sarsia tubulosa</name>
    <dbReference type="NCBI Taxonomy" id="264121"/>
    <lineage>
        <taxon>Eukaryota</taxon>
        <taxon>Metazoa</taxon>
        <taxon>Cnidaria</taxon>
        <taxon>Hydrozoa</taxon>
        <taxon>Hydroidolina</taxon>
        <taxon>Anthoathecata</taxon>
        <taxon>Capitata</taxon>
        <taxon>Corynidae</taxon>
        <taxon>Sarsia</taxon>
    </lineage>
</organism>
<evidence type="ECO:0000256" key="6">
    <source>
        <dbReference type="ARBA" id="ARBA00022967"/>
    </source>
</evidence>
<keyword evidence="6" id="KW-1278">Translocase</keyword>
<evidence type="ECO:0000256" key="8">
    <source>
        <dbReference type="ARBA" id="ARBA00023027"/>
    </source>
</evidence>